<accession>A0A9N7USW8</accession>
<sequence length="190" mass="21438">MAWGMKLSLSLVVRDRMLRYPSARRQQAKLFMSGVVIDDQRERRVDWVEHETMWLRNANKRWRGMCWTRREATRVTFPRRVKEGGGVVVERERGAALALEEKALGVWPYIPRREGGVGAAGESHDSDPSDAINADSCEPSINTLVCIELLLQWAVDGGQRAWQQMKGRPSEEPYSVIQEASVLLAAAASC</sequence>
<evidence type="ECO:0000313" key="2">
    <source>
        <dbReference type="Proteomes" id="UP001153269"/>
    </source>
</evidence>
<dbReference type="Proteomes" id="UP001153269">
    <property type="component" value="Unassembled WGS sequence"/>
</dbReference>
<keyword evidence="2" id="KW-1185">Reference proteome</keyword>
<evidence type="ECO:0000313" key="1">
    <source>
        <dbReference type="EMBL" id="CAB1437331.1"/>
    </source>
</evidence>
<organism evidence="1 2">
    <name type="scientific">Pleuronectes platessa</name>
    <name type="common">European plaice</name>
    <dbReference type="NCBI Taxonomy" id="8262"/>
    <lineage>
        <taxon>Eukaryota</taxon>
        <taxon>Metazoa</taxon>
        <taxon>Chordata</taxon>
        <taxon>Craniata</taxon>
        <taxon>Vertebrata</taxon>
        <taxon>Euteleostomi</taxon>
        <taxon>Actinopterygii</taxon>
        <taxon>Neopterygii</taxon>
        <taxon>Teleostei</taxon>
        <taxon>Neoteleostei</taxon>
        <taxon>Acanthomorphata</taxon>
        <taxon>Carangaria</taxon>
        <taxon>Pleuronectiformes</taxon>
        <taxon>Pleuronectoidei</taxon>
        <taxon>Pleuronectidae</taxon>
        <taxon>Pleuronectes</taxon>
    </lineage>
</organism>
<proteinExistence type="predicted"/>
<dbReference type="AlphaFoldDB" id="A0A9N7USW8"/>
<comment type="caution">
    <text evidence="1">The sequence shown here is derived from an EMBL/GenBank/DDBJ whole genome shotgun (WGS) entry which is preliminary data.</text>
</comment>
<protein>
    <submittedName>
        <fullName evidence="1">Uncharacterized protein</fullName>
    </submittedName>
</protein>
<name>A0A9N7USW8_PLEPL</name>
<dbReference type="EMBL" id="CADEAL010002013">
    <property type="protein sequence ID" value="CAB1437331.1"/>
    <property type="molecule type" value="Genomic_DNA"/>
</dbReference>
<reference evidence="1" key="1">
    <citation type="submission" date="2020-03" db="EMBL/GenBank/DDBJ databases">
        <authorList>
            <person name="Weist P."/>
        </authorList>
    </citation>
    <scope>NUCLEOTIDE SEQUENCE</scope>
</reference>
<gene>
    <name evidence="1" type="ORF">PLEPLA_LOCUS25338</name>
</gene>